<keyword evidence="7" id="KW-1185">Reference proteome</keyword>
<evidence type="ECO:0000256" key="2">
    <source>
        <dbReference type="SAM" id="MobiDB-lite"/>
    </source>
</evidence>
<dbReference type="InterPro" id="IPR028244">
    <property type="entry name" value="T6SS_Rhs_Vgr_dom"/>
</dbReference>
<reference evidence="6 7" key="1">
    <citation type="submission" date="2018-07" db="EMBL/GenBank/DDBJ databases">
        <authorList>
            <person name="Peeters C."/>
        </authorList>
    </citation>
    <scope>NUCLEOTIDE SEQUENCE [LARGE SCALE GENOMIC DNA]</scope>
    <source>
        <strain evidence="6 7">LMG 3411</strain>
    </source>
</reference>
<feature type="domain" description="DUF2345" evidence="4">
    <location>
        <begin position="697"/>
        <end position="845"/>
    </location>
</feature>
<feature type="compositionally biased region" description="Low complexity" evidence="2">
    <location>
        <begin position="1195"/>
        <end position="1212"/>
    </location>
</feature>
<evidence type="ECO:0000313" key="7">
    <source>
        <dbReference type="Proteomes" id="UP000289184"/>
    </source>
</evidence>
<dbReference type="Pfam" id="PF05954">
    <property type="entry name" value="Phage_GPD"/>
    <property type="match status" value="1"/>
</dbReference>
<accession>A0A446C999</accession>
<sequence length="1676" mass="173855">MIDRSSTPAGFSSLDAASLSQNARLLQVRTPLGDALTVERMQLREGVSELFALTLDCLASSAELDVEPLLGKEISVSLLLADGSRRLWHAVVEGVDSLGADGGLARYRLHAAPWLATLRLRRDSFLYQDKPVTDILSEVFADYPLASFAFEITEPPAPRPVRTQYRETDLAFVLRLMAEAGLSFRFDHQQGEQQDGAAGGAQHRLVVFDAGAAHPANPAATLRFHRSDATETEDSVTRFGAARAIQPNAVTRVAWNDRALLAHGAHAQSGLDAGSVPPLEDYDYDGHGRYTDDAGAEQRAARSLLAHEARMVRFDGGGTARQMAPGHDFTLTQHDRYAEGAGQAVDEMGGNQYTLLHVLHEAANNLGSQAAQVLGASDLEHGTYHNTFSAQPVAAALLPPWIAKPTAPEGLVAVVVTAQDEAISSGRDLRVKVQFPWQRGRRPLPGGLPHRSHGDDEGNAPGNDSSGTWLRVAGAQAGPNWGAHHLPRQGTEVVVEFLDGDIDQPVVVAQLYNDADLPPWSAGVDAEANHPGTLSGWHSQGLDGEGHSQWLFDDTSGQVRTRLSSSAAASQLGLGHLVKQAADESSRGEWRGTGFELRSDAWTVVRSGQGMLLSANARSNAGSTLADAKEALALMRGAQNAAQRINDAAAQRQARELTATGQYDAQIKAIDPKADGRYPGSVGGQQAIKASGGGRTGTEPVERIDGARMLIDAPSSLNLSTPASTILHASENLHVTAQADGHIAARQTFASASGKSTSLFVQDGGLRAIAANAPVSLHAHTDMLEMLAGQDITVTSTTDSIEILANQRVTLQAANGSIVLDGGDILFKGPGMFSVKGASHSLIGPGSDAAALPALPSTQVGDPMIVTAELLHRPKAQALAALQASSSQGANAAAAGAAASGAATATASADTSLAGRAAALAGQAGGLASSAAQSIKSASTAVTGAVDGAKQAGTTLMAGAADKAGELARSAANAVTPSLMGGPGASLGATAGQAAGTGATSAVSSTAGNAMGSAAANAAGTLASGVAANAGATAQGAASGLQGASATAGAGAFSGAADMLSAAGDAAGKIGEFVNPVMAQALTGNGDRGSAIGSAVNGLLGSTRAGQYGLPAIAGAIMRAPSLDASALPAVASAVLQSPAVSGSGLPGVAAAVLRTPGFSPDMLPSSVTKALQMAGVLPNSGTPPFAPPGTPRSTPGATQDGAAAQDAGEPAASNALTTYRGQTGAHLQFVNFAEEDAFWNDGTVLISEDRQTAKPKIHVRFSKAAVHKFSIKVVAGRDNIAYSQGEKGRHAAYRDPNGRTFQYQTDPDGTKVVNDISLPAAGLNTYTFEVRDARNQRIATETVETARRLYIQELVMPGPQPMARAQDNSAMAAEYRRHGIDVAHLPARQGAGNANYDVDQADADLLQRQARAIYDQSEGPDHEPYTIVVCHVERLAFKAPQHTIYRDAYAGPGERKVYVPLVGGDGASHFLWYGIDNDPWFLNATYEYTDASGQVRRIPIPPDRVFPVPQDQGKPLECPGVGVIVDGLTPTRTLGKIHLNVQLMDSAATGVAFPGTNLLCVAARTPWDPADPAGRQQTLVHEIGHLIYMVASGPAWAQANGYEDDDSHLDASPYFYSPHGRHCHFGLAKLANVEDYAYESGSCVMFGISGAPIRFCPTCARAVRKVDFSNGWPSF</sequence>
<dbReference type="GO" id="GO:0016874">
    <property type="term" value="F:ligase activity"/>
    <property type="evidence" value="ECO:0007669"/>
    <property type="project" value="UniProtKB-KW"/>
</dbReference>
<dbReference type="Gene3D" id="2.40.50.230">
    <property type="entry name" value="Gp5 N-terminal domain"/>
    <property type="match status" value="1"/>
</dbReference>
<evidence type="ECO:0000259" key="3">
    <source>
        <dbReference type="Pfam" id="PF04717"/>
    </source>
</evidence>
<dbReference type="EMBL" id="UFQB01000005">
    <property type="protein sequence ID" value="SSW64487.1"/>
    <property type="molecule type" value="Genomic_DNA"/>
</dbReference>
<evidence type="ECO:0000259" key="4">
    <source>
        <dbReference type="Pfam" id="PF10106"/>
    </source>
</evidence>
<comment type="similarity">
    <text evidence="1">Belongs to the VgrG protein family.</text>
</comment>
<dbReference type="InterPro" id="IPR017847">
    <property type="entry name" value="T6SS_RhsGE_Vgr_subset"/>
</dbReference>
<evidence type="ECO:0000259" key="5">
    <source>
        <dbReference type="Pfam" id="PF13296"/>
    </source>
</evidence>
<dbReference type="NCBIfam" id="TIGR03361">
    <property type="entry name" value="VI_Rhs_Vgr"/>
    <property type="match status" value="1"/>
</dbReference>
<dbReference type="EC" id="6.3.2.-" evidence="6"/>
<dbReference type="InterPro" id="IPR037026">
    <property type="entry name" value="Vgr_OB-fold_dom_sf"/>
</dbReference>
<evidence type="ECO:0000256" key="1">
    <source>
        <dbReference type="ARBA" id="ARBA00005558"/>
    </source>
</evidence>
<protein>
    <submittedName>
        <fullName evidence="6">Actin cross-linking toxin VgrG1</fullName>
        <ecNumber evidence="6">6.3.2.-</ecNumber>
    </submittedName>
</protein>
<dbReference type="Pfam" id="PF04717">
    <property type="entry name" value="Phage_base_V"/>
    <property type="match status" value="1"/>
</dbReference>
<name>A0A446C999_9BURK</name>
<dbReference type="Gene3D" id="2.30.110.50">
    <property type="match status" value="1"/>
</dbReference>
<dbReference type="NCBIfam" id="TIGR01646">
    <property type="entry name" value="vgr_GE"/>
    <property type="match status" value="1"/>
</dbReference>
<feature type="region of interest" description="Disordered" evidence="2">
    <location>
        <begin position="440"/>
        <end position="470"/>
    </location>
</feature>
<dbReference type="SUPFAM" id="SSF69255">
    <property type="entry name" value="gp5 N-terminal domain-like"/>
    <property type="match status" value="1"/>
</dbReference>
<organism evidence="6 7">
    <name type="scientific">Achromobacter agilis</name>
    <dbReference type="NCBI Taxonomy" id="1353888"/>
    <lineage>
        <taxon>Bacteria</taxon>
        <taxon>Pseudomonadati</taxon>
        <taxon>Pseudomonadota</taxon>
        <taxon>Betaproteobacteria</taxon>
        <taxon>Burkholderiales</taxon>
        <taxon>Alcaligenaceae</taxon>
        <taxon>Achromobacter</taxon>
    </lineage>
</organism>
<dbReference type="InterPro" id="IPR006531">
    <property type="entry name" value="Gp5/Vgr_OB"/>
</dbReference>
<dbReference type="Pfam" id="PF13296">
    <property type="entry name" value="T6SS_Vgr"/>
    <property type="match status" value="1"/>
</dbReference>
<dbReference type="Gene3D" id="4.10.220.110">
    <property type="match status" value="1"/>
</dbReference>
<feature type="domain" description="Gp5/Type VI secretion system Vgr protein OB-fold" evidence="3">
    <location>
        <begin position="464"/>
        <end position="512"/>
    </location>
</feature>
<dbReference type="Pfam" id="PF10106">
    <property type="entry name" value="DUF2345"/>
    <property type="match status" value="1"/>
</dbReference>
<feature type="region of interest" description="Disordered" evidence="2">
    <location>
        <begin position="674"/>
        <end position="698"/>
    </location>
</feature>
<dbReference type="InterPro" id="IPR018769">
    <property type="entry name" value="VgrG2_DUF2345"/>
</dbReference>
<proteinExistence type="inferred from homology"/>
<evidence type="ECO:0000313" key="6">
    <source>
        <dbReference type="EMBL" id="SSW64487.1"/>
    </source>
</evidence>
<keyword evidence="6" id="KW-0436">Ligase</keyword>
<gene>
    <name evidence="6" type="primary">vgrG1_3</name>
    <name evidence="6" type="ORF">AGI3411_01585</name>
</gene>
<feature type="domain" description="Putative type VI secretion system Rhs element associated Vgr" evidence="5">
    <location>
        <begin position="541"/>
        <end position="649"/>
    </location>
</feature>
<dbReference type="RefSeq" id="WP_129526838.1">
    <property type="nucleotide sequence ID" value="NZ_UFQB01000005.1"/>
</dbReference>
<dbReference type="Proteomes" id="UP000289184">
    <property type="component" value="Unassembled WGS sequence"/>
</dbReference>
<dbReference type="InterPro" id="IPR006533">
    <property type="entry name" value="T6SS_Vgr_RhsGE"/>
</dbReference>
<feature type="region of interest" description="Disordered" evidence="2">
    <location>
        <begin position="1179"/>
        <end position="1212"/>
    </location>
</feature>
<dbReference type="Gene3D" id="3.55.50.10">
    <property type="entry name" value="Baseplate protein-like domains"/>
    <property type="match status" value="1"/>
</dbReference>
<dbReference type="OrthoDB" id="1907165at2"/>
<dbReference type="SUPFAM" id="SSF69279">
    <property type="entry name" value="Phage tail proteins"/>
    <property type="match status" value="2"/>
</dbReference>